<evidence type="ECO:0000256" key="14">
    <source>
        <dbReference type="RuleBase" id="RU361134"/>
    </source>
</evidence>
<dbReference type="SMART" id="SM00642">
    <property type="entry name" value="Aamy"/>
    <property type="match status" value="1"/>
</dbReference>
<comment type="cofactor">
    <cofactor evidence="3">
        <name>chloride</name>
        <dbReference type="ChEBI" id="CHEBI:17996"/>
    </cofactor>
</comment>
<keyword evidence="11 14" id="KW-0119">Carbohydrate metabolism</keyword>
<evidence type="ECO:0000256" key="11">
    <source>
        <dbReference type="ARBA" id="ARBA00023277"/>
    </source>
</evidence>
<dbReference type="GO" id="GO:0005975">
    <property type="term" value="P:carbohydrate metabolic process"/>
    <property type="evidence" value="ECO:0007669"/>
    <property type="project" value="InterPro"/>
</dbReference>
<dbReference type="InterPro" id="IPR017853">
    <property type="entry name" value="GH"/>
</dbReference>
<evidence type="ECO:0000256" key="7">
    <source>
        <dbReference type="ARBA" id="ARBA00022723"/>
    </source>
</evidence>
<feature type="domain" description="Alpha-amylase C-terminal" evidence="16">
    <location>
        <begin position="435"/>
        <end position="521"/>
    </location>
</feature>
<keyword evidence="8 14" id="KW-0378">Hydrolase</keyword>
<keyword evidence="18" id="KW-1185">Reference proteome</keyword>
<organism evidence="18 19">
    <name type="scientific">Acrobeloides nanus</name>
    <dbReference type="NCBI Taxonomy" id="290746"/>
    <lineage>
        <taxon>Eukaryota</taxon>
        <taxon>Metazoa</taxon>
        <taxon>Ecdysozoa</taxon>
        <taxon>Nematoda</taxon>
        <taxon>Chromadorea</taxon>
        <taxon>Rhabditida</taxon>
        <taxon>Tylenchina</taxon>
        <taxon>Cephalobomorpha</taxon>
        <taxon>Cephaloboidea</taxon>
        <taxon>Cephalobidae</taxon>
        <taxon>Acrobeloides</taxon>
    </lineage>
</organism>
<keyword evidence="15" id="KW-0732">Signal</keyword>
<dbReference type="InterPro" id="IPR013780">
    <property type="entry name" value="Glyco_hydro_b"/>
</dbReference>
<dbReference type="InterPro" id="IPR006048">
    <property type="entry name" value="A-amylase/branching_C"/>
</dbReference>
<feature type="chain" id="PRO_5037125483" description="Alpha-amylase" evidence="15">
    <location>
        <begin position="21"/>
        <end position="723"/>
    </location>
</feature>
<feature type="domain" description="Glycosyl hydrolase family 13 catalytic" evidence="17">
    <location>
        <begin position="37"/>
        <end position="427"/>
    </location>
</feature>
<reference evidence="19" key="1">
    <citation type="submission" date="2022-11" db="UniProtKB">
        <authorList>
            <consortium name="WormBaseParasite"/>
        </authorList>
    </citation>
    <scope>IDENTIFICATION</scope>
</reference>
<dbReference type="GO" id="GO:0046872">
    <property type="term" value="F:metal ion binding"/>
    <property type="evidence" value="ECO:0007669"/>
    <property type="project" value="UniProtKB-KW"/>
</dbReference>
<sequence length="723" mass="79269">MAGLTLQVIVGLVFLHGSVQEDNPYAYDKPTFLSDRNLIVHLFEWKWTDIAAECENFLQNYGYGAVQVSPPMEHITFTNYNNGNDLPWWVRYQPVSYKLSSRSGNEAEFTDMVNRCNKVGVRIIVDVVLNHMVGIGQKKGVNGVGSSGDSDFDATAGIETFPGVGFGAGDTHDKECDHDIQDSDYQNSAYNVKMCRLSGLIDLNQNSTYVQGKMQDYLNHLITLGVAGFRADAGKHMWPNDLKNLFAGVNNVRSDIFGPNQRPFIFYEVIDQGGEAVHAADYIEIGRYTNFNFGAAVSTAAKKNSNFGGLTKLGPGYGYGNLDDIYVVNFIDNHDNQRSIPPNVAIYKDGSAYKLAVGFMLAWPYGLPRVMSSYYFDTHDQGPPHMSGPYFNTTSPTFDSSNQTCQQSSGWVCEHRWPEIRNLAKFHQTTTGAAATAITSGNNALAFARSGKGYFALNNNNNVNFNLNTQTTLPAGTYCDVYSGELVNNQCTGTQIIVGSDGKASISVLPNSIVAIHIGARIGGPPPDPTPPPSSWQTTVILLHRVTEPGQDIFIRGGNDKNGACKAGPYMQSTDPCAIQIAHTTNVSFIFVEYLSWSQSDSYLDFEGAEQYQGTHDGQAPLGTPTVYSTNDPQAPEYQPYNTYGPGYWLVQFKMDCSKTYNGWFELKGYEDQNVGWEPDVSQGSCSGTAGGTAPFKTNNHVAKCGYVNVFDWGANSCTINNL</sequence>
<evidence type="ECO:0000259" key="16">
    <source>
        <dbReference type="SMART" id="SM00632"/>
    </source>
</evidence>
<dbReference type="Proteomes" id="UP000887540">
    <property type="component" value="Unplaced"/>
</dbReference>
<evidence type="ECO:0000256" key="13">
    <source>
        <dbReference type="RuleBase" id="RU003615"/>
    </source>
</evidence>
<evidence type="ECO:0000256" key="3">
    <source>
        <dbReference type="ARBA" id="ARBA00001923"/>
    </source>
</evidence>
<dbReference type="SUPFAM" id="SSF51445">
    <property type="entry name" value="(Trans)glycosidases"/>
    <property type="match status" value="1"/>
</dbReference>
<dbReference type="InterPro" id="IPR006047">
    <property type="entry name" value="GH13_cat_dom"/>
</dbReference>
<comment type="subunit">
    <text evidence="5">Monomer.</text>
</comment>
<evidence type="ECO:0000256" key="8">
    <source>
        <dbReference type="ARBA" id="ARBA00022801"/>
    </source>
</evidence>
<evidence type="ECO:0000256" key="5">
    <source>
        <dbReference type="ARBA" id="ARBA00011245"/>
    </source>
</evidence>
<dbReference type="EC" id="3.2.1.1" evidence="6 14"/>
<evidence type="ECO:0000256" key="9">
    <source>
        <dbReference type="ARBA" id="ARBA00022837"/>
    </source>
</evidence>
<dbReference type="InterPro" id="IPR031319">
    <property type="entry name" value="A-amylase_C"/>
</dbReference>
<evidence type="ECO:0000256" key="6">
    <source>
        <dbReference type="ARBA" id="ARBA00012595"/>
    </source>
</evidence>
<dbReference type="PANTHER" id="PTHR43447">
    <property type="entry name" value="ALPHA-AMYLASE"/>
    <property type="match status" value="1"/>
</dbReference>
<evidence type="ECO:0000256" key="2">
    <source>
        <dbReference type="ARBA" id="ARBA00001913"/>
    </source>
</evidence>
<keyword evidence="12 14" id="KW-0326">Glycosidase</keyword>
<evidence type="ECO:0000256" key="10">
    <source>
        <dbReference type="ARBA" id="ARBA00023214"/>
    </source>
</evidence>
<dbReference type="SUPFAM" id="SSF51011">
    <property type="entry name" value="Glycosyl hydrolase domain"/>
    <property type="match status" value="1"/>
</dbReference>
<evidence type="ECO:0000313" key="18">
    <source>
        <dbReference type="Proteomes" id="UP000887540"/>
    </source>
</evidence>
<dbReference type="Gene3D" id="3.20.20.80">
    <property type="entry name" value="Glycosidases"/>
    <property type="match status" value="1"/>
</dbReference>
<evidence type="ECO:0000259" key="17">
    <source>
        <dbReference type="SMART" id="SM00642"/>
    </source>
</evidence>
<protein>
    <recommendedName>
        <fullName evidence="6 14">Alpha-amylase</fullName>
        <ecNumber evidence="6 14">3.2.1.1</ecNumber>
    </recommendedName>
</protein>
<dbReference type="InterPro" id="IPR006046">
    <property type="entry name" value="Alpha_amylase"/>
</dbReference>
<dbReference type="CDD" id="cd11317">
    <property type="entry name" value="AmyAc_bac_euk_AmyA"/>
    <property type="match status" value="1"/>
</dbReference>
<comment type="cofactor">
    <cofactor evidence="2">
        <name>Ca(2+)</name>
        <dbReference type="ChEBI" id="CHEBI:29108"/>
    </cofactor>
</comment>
<accession>A0A914E3B8</accession>
<dbReference type="WBParaSite" id="ACRNAN_scaffold5519.g8185.t1">
    <property type="protein sequence ID" value="ACRNAN_scaffold5519.g8185.t1"/>
    <property type="gene ID" value="ACRNAN_scaffold5519.g8185"/>
</dbReference>
<evidence type="ECO:0000313" key="19">
    <source>
        <dbReference type="WBParaSite" id="ACRNAN_scaffold5519.g8185.t1"/>
    </source>
</evidence>
<keyword evidence="9" id="KW-0106">Calcium</keyword>
<name>A0A914E3B8_9BILA</name>
<dbReference type="GO" id="GO:0004556">
    <property type="term" value="F:alpha-amylase activity"/>
    <property type="evidence" value="ECO:0007669"/>
    <property type="project" value="UniProtKB-UniRule"/>
</dbReference>
<comment type="catalytic activity">
    <reaction evidence="1 14">
        <text>Endohydrolysis of (1-&gt;4)-alpha-D-glucosidic linkages in polysaccharides containing three or more (1-&gt;4)-alpha-linked D-glucose units.</text>
        <dbReference type="EC" id="3.2.1.1"/>
    </reaction>
</comment>
<dbReference type="Gene3D" id="2.60.40.1180">
    <property type="entry name" value="Golgi alpha-mannosidase II"/>
    <property type="match status" value="1"/>
</dbReference>
<keyword evidence="7" id="KW-0479">Metal-binding</keyword>
<evidence type="ECO:0000256" key="1">
    <source>
        <dbReference type="ARBA" id="ARBA00000548"/>
    </source>
</evidence>
<comment type="similarity">
    <text evidence="4 13">Belongs to the glycosyl hydrolase 13 family.</text>
</comment>
<dbReference type="Pfam" id="PF02806">
    <property type="entry name" value="Alpha-amylase_C"/>
    <property type="match status" value="1"/>
</dbReference>
<dbReference type="AlphaFoldDB" id="A0A914E3B8"/>
<evidence type="ECO:0000256" key="4">
    <source>
        <dbReference type="ARBA" id="ARBA00008061"/>
    </source>
</evidence>
<dbReference type="PRINTS" id="PR00110">
    <property type="entry name" value="ALPHAAMYLASE"/>
</dbReference>
<evidence type="ECO:0000256" key="15">
    <source>
        <dbReference type="SAM" id="SignalP"/>
    </source>
</evidence>
<dbReference type="Pfam" id="PF00128">
    <property type="entry name" value="Alpha-amylase"/>
    <property type="match status" value="1"/>
</dbReference>
<dbReference type="SMART" id="SM00632">
    <property type="entry name" value="Aamy_C"/>
    <property type="match status" value="1"/>
</dbReference>
<feature type="signal peptide" evidence="15">
    <location>
        <begin position="1"/>
        <end position="20"/>
    </location>
</feature>
<evidence type="ECO:0000256" key="12">
    <source>
        <dbReference type="ARBA" id="ARBA00023295"/>
    </source>
</evidence>
<keyword evidence="10" id="KW-0868">Chloride</keyword>
<proteinExistence type="inferred from homology"/>